<dbReference type="OrthoDB" id="3439521at2"/>
<organism evidence="2 3">
    <name type="scientific">Streptomyces antioxidans</name>
    <dbReference type="NCBI Taxonomy" id="1507734"/>
    <lineage>
        <taxon>Bacteria</taxon>
        <taxon>Bacillati</taxon>
        <taxon>Actinomycetota</taxon>
        <taxon>Actinomycetes</taxon>
        <taxon>Kitasatosporales</taxon>
        <taxon>Streptomycetaceae</taxon>
        <taxon>Streptomyces</taxon>
    </lineage>
</organism>
<dbReference type="Proteomes" id="UP000033615">
    <property type="component" value="Unassembled WGS sequence"/>
</dbReference>
<evidence type="ECO:0000256" key="1">
    <source>
        <dbReference type="SAM" id="MobiDB-lite"/>
    </source>
</evidence>
<feature type="compositionally biased region" description="Low complexity" evidence="1">
    <location>
        <begin position="324"/>
        <end position="338"/>
    </location>
</feature>
<dbReference type="EMBL" id="LAKD02000052">
    <property type="protein sequence ID" value="OPF77327.1"/>
    <property type="molecule type" value="Genomic_DNA"/>
</dbReference>
<reference evidence="2" key="1">
    <citation type="submission" date="2016-12" db="EMBL/GenBank/DDBJ databases">
        <title>Genome sequence of Streptomyces antioxidans MUSC 164.</title>
        <authorList>
            <person name="Lee L.-H."/>
            <person name="Ser H.-L."/>
        </authorList>
    </citation>
    <scope>NUCLEOTIDE SEQUENCE [LARGE SCALE GENOMIC DNA]</scope>
    <source>
        <strain evidence="2">MUSC 164</strain>
    </source>
</reference>
<feature type="compositionally biased region" description="Low complexity" evidence="1">
    <location>
        <begin position="264"/>
        <end position="314"/>
    </location>
</feature>
<dbReference type="AlphaFoldDB" id="A0A1V4D240"/>
<proteinExistence type="predicted"/>
<comment type="caution">
    <text evidence="2">The sequence shown here is derived from an EMBL/GenBank/DDBJ whole genome shotgun (WGS) entry which is preliminary data.</text>
</comment>
<evidence type="ECO:0000313" key="3">
    <source>
        <dbReference type="Proteomes" id="UP000033615"/>
    </source>
</evidence>
<dbReference type="RefSeq" id="WP_053048478.1">
    <property type="nucleotide sequence ID" value="NZ_LAKD02000052.1"/>
</dbReference>
<evidence type="ECO:0000313" key="2">
    <source>
        <dbReference type="EMBL" id="OPF77327.1"/>
    </source>
</evidence>
<keyword evidence="3" id="KW-1185">Reference proteome</keyword>
<protein>
    <submittedName>
        <fullName evidence="2">Uncharacterized protein</fullName>
    </submittedName>
</protein>
<sequence length="985" mass="105104">MPLAEPHAVAAVYALADRDLTRALLNRAQEETRELLSSSVPLSDTLVDEVIAAKDPELLRALASSRTGDTPGRADALLRLARLGDPALARALFGDASGPRPERLRLTVCEGAAATKDDPGWWAPEGLVRWLLGIEDMHLLLPALRSPFPELITHVLRVGGDKLKPRKHLAACRQVLAHGGPEALGELAEQPGVLCHTAAEAARWACASDDPESALLEVIRGGGQPRAVPTGQARQGGSSGGRPEEPDLADGGAPPRAAEDAVEHAAGGAAERAAGSAPEGASGSAPESDAEHAAGSAAEGAAESGAKGTTTSAIPLPPAPAPAPVAAAAETGTAPAPARSAVDVTLEVIGAIRERPHVVPELPAPGSGLLKWDALLLAHRQEPFSHTALSTLWRHPDCTEEMAVTAFREVRGRWSRDGDYRLYWSLLTAVDFSAGGSTPMGILLRPGVASGVFSAERVVREIGPARQVLNGLPTEEESVRVALAAQAARLGDDFAHWRALYTLVSRFAGTVVELVDTALAEAPRHRGKPWPKPLGPEFPYRSPVGGRAAFLTLFAHADVAARCALVEHLDGRTVQAMLQECPDPAVRDRLVEVHGPRALAGLAAHWHTPREVIEELVAYDDPEVNTALFKWTDLTDAERRRVLSGRRTRPNPEAGPGDRLPVTEELVLALRESARPNWLLPVVDSGDPVLCRVLLGSRRVKVHTPAQQLHMLTTLGERHGPEEVRALLDETSFPGRKPGGRHPLPAKTLEAAGAALDAADPLAALRELAERAQSPAGKAEYLEEATAASSDTSLAWAFDRWDEESGTSTPMPWAELRDLHGTRPLHDRLLPHLAGLDGCPPELQAAGKEANLRLSHSGYTVRRGKTPPSVAEMVRTLPLPSAWHHGESPWLREAYESGRVSLDEILHTAHPAPTVVAFLGNQTGPGRPVRQERFEETRRLDETLRGLAREHLGSDPEAWALVLRLLPEFEGTLPELLTAAGAVVS</sequence>
<accession>A0A1V4D240</accession>
<gene>
    <name evidence="2" type="ORF">VT50_0221385</name>
</gene>
<name>A0A1V4D240_9ACTN</name>
<feature type="region of interest" description="Disordered" evidence="1">
    <location>
        <begin position="222"/>
        <end position="338"/>
    </location>
</feature>